<accession>A0A5M3XMP5</accession>
<comment type="caution">
    <text evidence="2">The sequence shown here is derived from an EMBL/GenBank/DDBJ whole genome shotgun (WGS) entry which is preliminary data.</text>
</comment>
<reference evidence="2 3" key="1">
    <citation type="submission" date="2019-10" db="EMBL/GenBank/DDBJ databases">
        <title>Whole genome shotgun sequence of Acrocarpospora pleiomorpha NBRC 16267.</title>
        <authorList>
            <person name="Ichikawa N."/>
            <person name="Kimura A."/>
            <person name="Kitahashi Y."/>
            <person name="Komaki H."/>
            <person name="Oguchi A."/>
        </authorList>
    </citation>
    <scope>NUCLEOTIDE SEQUENCE [LARGE SCALE GENOMIC DNA]</scope>
    <source>
        <strain evidence="2 3">NBRC 16267</strain>
    </source>
</reference>
<evidence type="ECO:0000313" key="2">
    <source>
        <dbReference type="EMBL" id="GES22210.1"/>
    </source>
</evidence>
<dbReference type="AlphaFoldDB" id="A0A5M3XMP5"/>
<proteinExistence type="predicted"/>
<protein>
    <submittedName>
        <fullName evidence="2">Uncharacterized protein</fullName>
    </submittedName>
</protein>
<gene>
    <name evidence="2" type="ORF">Aple_051070</name>
</gene>
<feature type="transmembrane region" description="Helical" evidence="1">
    <location>
        <begin position="20"/>
        <end position="44"/>
    </location>
</feature>
<evidence type="ECO:0000313" key="3">
    <source>
        <dbReference type="Proteomes" id="UP000377595"/>
    </source>
</evidence>
<keyword evidence="1" id="KW-0812">Transmembrane</keyword>
<sequence>MAATATLTDPSLPALAALTGYALAVLLPAAVVWLLGYAIACALAPFGKCRRCQGEGKHAARLSLTARRTWCRRCDATGLRLRVGRRIWNHLRH</sequence>
<keyword evidence="1" id="KW-1133">Transmembrane helix</keyword>
<keyword evidence="3" id="KW-1185">Reference proteome</keyword>
<dbReference type="EMBL" id="BLAF01000029">
    <property type="protein sequence ID" value="GES22210.1"/>
    <property type="molecule type" value="Genomic_DNA"/>
</dbReference>
<keyword evidence="1" id="KW-0472">Membrane</keyword>
<evidence type="ECO:0000256" key="1">
    <source>
        <dbReference type="SAM" id="Phobius"/>
    </source>
</evidence>
<name>A0A5M3XMP5_9ACTN</name>
<organism evidence="2 3">
    <name type="scientific">Acrocarpospora pleiomorpha</name>
    <dbReference type="NCBI Taxonomy" id="90975"/>
    <lineage>
        <taxon>Bacteria</taxon>
        <taxon>Bacillati</taxon>
        <taxon>Actinomycetota</taxon>
        <taxon>Actinomycetes</taxon>
        <taxon>Streptosporangiales</taxon>
        <taxon>Streptosporangiaceae</taxon>
        <taxon>Acrocarpospora</taxon>
    </lineage>
</organism>
<dbReference type="Proteomes" id="UP000377595">
    <property type="component" value="Unassembled WGS sequence"/>
</dbReference>